<evidence type="ECO:0000256" key="2">
    <source>
        <dbReference type="ARBA" id="ARBA00023015"/>
    </source>
</evidence>
<dbReference type="Pfam" id="PF00126">
    <property type="entry name" value="HTH_1"/>
    <property type="match status" value="1"/>
</dbReference>
<dbReference type="PROSITE" id="PS50931">
    <property type="entry name" value="HTH_LYSR"/>
    <property type="match status" value="1"/>
</dbReference>
<dbReference type="SUPFAM" id="SSF46785">
    <property type="entry name" value="Winged helix' DNA-binding domain"/>
    <property type="match status" value="1"/>
</dbReference>
<keyword evidence="2" id="KW-0805">Transcription regulation</keyword>
<gene>
    <name evidence="6" type="ORF">EZ313_19170</name>
</gene>
<dbReference type="InterPro" id="IPR005119">
    <property type="entry name" value="LysR_subst-bd"/>
</dbReference>
<dbReference type="EMBL" id="SMLM01000003">
    <property type="protein sequence ID" value="TFZ00579.1"/>
    <property type="molecule type" value="Genomic_DNA"/>
</dbReference>
<dbReference type="GO" id="GO:0003700">
    <property type="term" value="F:DNA-binding transcription factor activity"/>
    <property type="evidence" value="ECO:0007669"/>
    <property type="project" value="InterPro"/>
</dbReference>
<evidence type="ECO:0000313" key="7">
    <source>
        <dbReference type="Proteomes" id="UP000298180"/>
    </source>
</evidence>
<evidence type="ECO:0000256" key="1">
    <source>
        <dbReference type="ARBA" id="ARBA00009437"/>
    </source>
</evidence>
<dbReference type="InterPro" id="IPR050950">
    <property type="entry name" value="HTH-type_LysR_regulators"/>
</dbReference>
<dbReference type="InterPro" id="IPR036390">
    <property type="entry name" value="WH_DNA-bd_sf"/>
</dbReference>
<feature type="domain" description="HTH lysR-type" evidence="5">
    <location>
        <begin position="26"/>
        <end position="83"/>
    </location>
</feature>
<accession>A0A4Z0BRH2</accession>
<dbReference type="Gene3D" id="1.10.10.10">
    <property type="entry name" value="Winged helix-like DNA-binding domain superfamily/Winged helix DNA-binding domain"/>
    <property type="match status" value="1"/>
</dbReference>
<comment type="caution">
    <text evidence="6">The sequence shown here is derived from an EMBL/GenBank/DDBJ whole genome shotgun (WGS) entry which is preliminary data.</text>
</comment>
<dbReference type="AlphaFoldDB" id="A0A4Z0BRH2"/>
<protein>
    <submittedName>
        <fullName evidence="6">LysR family transcriptional regulator</fullName>
    </submittedName>
</protein>
<dbReference type="SUPFAM" id="SSF53850">
    <property type="entry name" value="Periplasmic binding protein-like II"/>
    <property type="match status" value="1"/>
</dbReference>
<proteinExistence type="inferred from homology"/>
<dbReference type="GO" id="GO:0005829">
    <property type="term" value="C:cytosol"/>
    <property type="evidence" value="ECO:0007669"/>
    <property type="project" value="TreeGrafter"/>
</dbReference>
<keyword evidence="3" id="KW-0238">DNA-binding</keyword>
<dbReference type="InterPro" id="IPR000847">
    <property type="entry name" value="LysR_HTH_N"/>
</dbReference>
<comment type="similarity">
    <text evidence="1">Belongs to the LysR transcriptional regulatory family.</text>
</comment>
<reference evidence="6 7" key="1">
    <citation type="submission" date="2019-03" db="EMBL/GenBank/DDBJ databases">
        <title>Ramlibacter henchirensis DSM 14656, whole genome shotgun sequence.</title>
        <authorList>
            <person name="Zhang X."/>
            <person name="Feng G."/>
            <person name="Zhu H."/>
        </authorList>
    </citation>
    <scope>NUCLEOTIDE SEQUENCE [LARGE SCALE GENOMIC DNA]</scope>
    <source>
        <strain evidence="6 7">DSM 14656</strain>
    </source>
</reference>
<keyword evidence="4" id="KW-0804">Transcription</keyword>
<dbReference type="Gene3D" id="3.40.190.290">
    <property type="match status" value="1"/>
</dbReference>
<name>A0A4Z0BRH2_9BURK</name>
<evidence type="ECO:0000256" key="4">
    <source>
        <dbReference type="ARBA" id="ARBA00023163"/>
    </source>
</evidence>
<keyword evidence="7" id="KW-1185">Reference proteome</keyword>
<evidence type="ECO:0000259" key="5">
    <source>
        <dbReference type="PROSITE" id="PS50931"/>
    </source>
</evidence>
<dbReference type="Pfam" id="PF03466">
    <property type="entry name" value="LysR_substrate"/>
    <property type="match status" value="1"/>
</dbReference>
<dbReference type="InterPro" id="IPR036388">
    <property type="entry name" value="WH-like_DNA-bd_sf"/>
</dbReference>
<dbReference type="GO" id="GO:0003677">
    <property type="term" value="F:DNA binding"/>
    <property type="evidence" value="ECO:0007669"/>
    <property type="project" value="UniProtKB-KW"/>
</dbReference>
<organism evidence="6 7">
    <name type="scientific">Ramlibacter henchirensis</name>
    <dbReference type="NCBI Taxonomy" id="204072"/>
    <lineage>
        <taxon>Bacteria</taxon>
        <taxon>Pseudomonadati</taxon>
        <taxon>Pseudomonadota</taxon>
        <taxon>Betaproteobacteria</taxon>
        <taxon>Burkholderiales</taxon>
        <taxon>Comamonadaceae</taxon>
        <taxon>Ramlibacter</taxon>
    </lineage>
</organism>
<sequence length="315" mass="33725">MGGGLASIARAPAAMIKTPPSLKELPSVRQLRAFIAVYHTGNLSVAAERLALTQPAVTVLVRDLETKLGVRLFDRTTRRLRRTEAAAEAIGYAERALAELTAMGNTMAEFAGTRRGRLRISVTSTVAQTLLPEKLARFRQRHPDIKVSVDDCAPTELVDHVLSEYSDCGVGTLEAQVPGLEEKVFLRDSVVVAGTRHDLPGEARTITWKQLAALPVITVKAGYGMRTRIEQAAAAAGVELKLEHEVSLLTTALAMAAAGLGVAVVPRTILSAGAPAGLVTRALVRPQVHRTMSVIYRKDRSLSPAAQAFVRLMAG</sequence>
<dbReference type="OrthoDB" id="646694at2"/>
<evidence type="ECO:0000313" key="6">
    <source>
        <dbReference type="EMBL" id="TFZ00579.1"/>
    </source>
</evidence>
<dbReference type="PANTHER" id="PTHR30419">
    <property type="entry name" value="HTH-TYPE TRANSCRIPTIONAL REGULATOR YBHD"/>
    <property type="match status" value="1"/>
</dbReference>
<dbReference type="Proteomes" id="UP000298180">
    <property type="component" value="Unassembled WGS sequence"/>
</dbReference>
<dbReference type="PRINTS" id="PR00039">
    <property type="entry name" value="HTHLYSR"/>
</dbReference>
<evidence type="ECO:0000256" key="3">
    <source>
        <dbReference type="ARBA" id="ARBA00023125"/>
    </source>
</evidence>
<dbReference type="PANTHER" id="PTHR30419:SF8">
    <property type="entry name" value="NITROGEN ASSIMILATION TRANSCRIPTIONAL ACTIVATOR-RELATED"/>
    <property type="match status" value="1"/>
</dbReference>